<gene>
    <name evidence="1" type="ORF">C7R93_13425</name>
</gene>
<name>A0A2P7V743_9BACL</name>
<dbReference type="RefSeq" id="WP_106839293.1">
    <property type="nucleotide sequence ID" value="NZ_JARMEZ010000052.1"/>
</dbReference>
<proteinExistence type="predicted"/>
<sequence length="117" mass="13322">MFENIHWSVYSKASSKQKAMKVFSELEMSLGTKLTLLACEPYTEGEYKYSLIFTSPLNQTDLAHAVLEALLTSRKLGRNWSVTGPRLGAQDNWHFDGICIKPTFIGVDWVMFTVRND</sequence>
<dbReference type="OrthoDB" id="2453891at2"/>
<evidence type="ECO:0000313" key="2">
    <source>
        <dbReference type="Proteomes" id="UP000240419"/>
    </source>
</evidence>
<comment type="caution">
    <text evidence="1">The sequence shown here is derived from an EMBL/GenBank/DDBJ whole genome shotgun (WGS) entry which is preliminary data.</text>
</comment>
<organism evidence="1 2">
    <name type="scientific">Brevibacillus fortis</name>
    <dbReference type="NCBI Taxonomy" id="2126352"/>
    <lineage>
        <taxon>Bacteria</taxon>
        <taxon>Bacillati</taxon>
        <taxon>Bacillota</taxon>
        <taxon>Bacilli</taxon>
        <taxon>Bacillales</taxon>
        <taxon>Paenibacillaceae</taxon>
        <taxon>Brevibacillus</taxon>
    </lineage>
</organism>
<evidence type="ECO:0000313" key="1">
    <source>
        <dbReference type="EMBL" id="PSJ95020.1"/>
    </source>
</evidence>
<keyword evidence="2" id="KW-1185">Reference proteome</keyword>
<dbReference type="AlphaFoldDB" id="A0A2P7V743"/>
<accession>A0A2P7V743</accession>
<protein>
    <submittedName>
        <fullName evidence="1">Uncharacterized protein</fullName>
    </submittedName>
</protein>
<reference evidence="1 2" key="1">
    <citation type="submission" date="2018-03" db="EMBL/GenBank/DDBJ databases">
        <title>Brevisbacillus phylogenomics.</title>
        <authorList>
            <person name="Dunlap C."/>
        </authorList>
    </citation>
    <scope>NUCLEOTIDE SEQUENCE [LARGE SCALE GENOMIC DNA]</scope>
    <source>
        <strain evidence="1 2">NRRL NRS-1210</strain>
    </source>
</reference>
<dbReference type="Proteomes" id="UP000240419">
    <property type="component" value="Unassembled WGS sequence"/>
</dbReference>
<dbReference type="EMBL" id="PXZM01000022">
    <property type="protein sequence ID" value="PSJ95020.1"/>
    <property type="molecule type" value="Genomic_DNA"/>
</dbReference>